<evidence type="ECO:0000256" key="1">
    <source>
        <dbReference type="ARBA" id="ARBA00004601"/>
    </source>
</evidence>
<dbReference type="GO" id="GO:0042147">
    <property type="term" value="P:retrograde transport, endosome to Golgi"/>
    <property type="evidence" value="ECO:0007669"/>
    <property type="project" value="InterPro"/>
</dbReference>
<dbReference type="OrthoDB" id="73307at2759"/>
<dbReference type="SMART" id="SM00164">
    <property type="entry name" value="TBC"/>
    <property type="match status" value="1"/>
</dbReference>
<dbReference type="PROSITE" id="PS50086">
    <property type="entry name" value="TBC_RABGAP"/>
    <property type="match status" value="1"/>
</dbReference>
<dbReference type="SUPFAM" id="SSF47923">
    <property type="entry name" value="Ypt/Rab-GAP domain of gyp1p"/>
    <property type="match status" value="1"/>
</dbReference>
<evidence type="ECO:0000256" key="4">
    <source>
        <dbReference type="ARBA" id="ARBA00023034"/>
    </source>
</evidence>
<name>E3MC81_CAERE</name>
<dbReference type="eggNOG" id="KOG3636">
    <property type="taxonomic scope" value="Eukaryota"/>
</dbReference>
<dbReference type="SMART" id="SM00450">
    <property type="entry name" value="RHOD"/>
    <property type="match status" value="1"/>
</dbReference>
<dbReference type="STRING" id="31234.E3MC81"/>
<dbReference type="InterPro" id="IPR001763">
    <property type="entry name" value="Rhodanese-like_dom"/>
</dbReference>
<keyword evidence="4" id="KW-0333">Golgi apparatus</keyword>
<dbReference type="GO" id="GO:0005829">
    <property type="term" value="C:cytosol"/>
    <property type="evidence" value="ECO:0007669"/>
    <property type="project" value="GOC"/>
</dbReference>
<dbReference type="PANTHER" id="PTHR13297:SF5">
    <property type="entry name" value="TBC1 DOMAIN FAMILY MEMBER 23"/>
    <property type="match status" value="1"/>
</dbReference>
<dbReference type="EMBL" id="DS268434">
    <property type="protein sequence ID" value="EFO98172.1"/>
    <property type="molecule type" value="Genomic_DNA"/>
</dbReference>
<evidence type="ECO:0000259" key="5">
    <source>
        <dbReference type="PROSITE" id="PS50086"/>
    </source>
</evidence>
<dbReference type="GO" id="GO:0099041">
    <property type="term" value="P:vesicle tethering to Golgi"/>
    <property type="evidence" value="ECO:0007669"/>
    <property type="project" value="TreeGrafter"/>
</dbReference>
<evidence type="ECO:0000313" key="7">
    <source>
        <dbReference type="EMBL" id="EFO98172.1"/>
    </source>
</evidence>
<comment type="subcellular location">
    <subcellularLocation>
        <location evidence="1">Golgi apparatus</location>
        <location evidence="1">trans-Golgi network</location>
    </subcellularLocation>
</comment>
<proteinExistence type="predicted"/>
<dbReference type="HOGENOM" id="CLU_026555_0_0_1"/>
<dbReference type="FunCoup" id="E3MC81">
    <property type="interactions" value="3391"/>
</dbReference>
<sequence length="675" mass="77521">MAEKEQTKNESFSSLDDNWETDVNVLSNELSELDTEDTDKSDWMVCQPMLTFSSEMQVFQRLLGVSMKPNPLDDWDQLYNLNNQCALRNDCRKLANELKNKRSVPELESFLTLYCKKRGMDYVKDIGWLTILEKLLLLNLPAAHEFNVFFAFTTKYIPKDTRPNAQIYDLFRLLLQYHDPQISNHLEALHCSPSTYCKQWFSTLFASSMSTETCHELWKIYIEQGDPFLVFHFAIVFLINAKEEILQVKRGEQAQAVQILENMASQLSVEDVTDFFQLALHYSEKTPECIRKDFHYIIFGANFDEEIKEMQMNKMLCLPIPAIDLASSDEMSSGNVNFFIVDTRSNADFDSGHFVSSFNLNCVAIVDEPEKFEIALNSLECYKTSRRAEDHYLILGYGSDEEDNYMNMLIAMFIQKGKAHVSFVQGGYQSKWKSFHKKNLRCFVSELHDCIGQHNRWELIAMHSEEKCHLCSIEKASPKWGFFSKVKSAVSNTSNRMKERVEAVVFPIGDDRKLDDKLNHADSKQRHGKRYRQQSVFTIDENSDEELTPGAAVDENPKEEILLSKEFTETFECQEVFRDGSINGHIALTRTHIYVLHDVPGKQGYVTTEARHALSTVVAVTSRRSVPEMLTFKLGYEMNGSSKITAVHKLYVPKAGECAKAVKLAIYALRPLPDA</sequence>
<keyword evidence="3" id="KW-0217">Developmental protein</keyword>
<evidence type="ECO:0000256" key="2">
    <source>
        <dbReference type="ARBA" id="ARBA00014207"/>
    </source>
</evidence>
<evidence type="ECO:0000313" key="8">
    <source>
        <dbReference type="Proteomes" id="UP000008281"/>
    </source>
</evidence>
<evidence type="ECO:0000259" key="6">
    <source>
        <dbReference type="PROSITE" id="PS50206"/>
    </source>
</evidence>
<dbReference type="CDD" id="cd20788">
    <property type="entry name" value="TBC1D23_C-like"/>
    <property type="match status" value="1"/>
</dbReference>
<feature type="domain" description="Rhodanese" evidence="6">
    <location>
        <begin position="334"/>
        <end position="441"/>
    </location>
</feature>
<evidence type="ECO:0000256" key="3">
    <source>
        <dbReference type="ARBA" id="ARBA00022473"/>
    </source>
</evidence>
<keyword evidence="8" id="KW-1185">Reference proteome</keyword>
<dbReference type="PROSITE" id="PS50206">
    <property type="entry name" value="RHODANESE_3"/>
    <property type="match status" value="1"/>
</dbReference>
<dbReference type="Gene3D" id="1.10.472.80">
    <property type="entry name" value="Ypt/Rab-GAP domain of gyp1p, domain 3"/>
    <property type="match status" value="1"/>
</dbReference>
<dbReference type="OMA" id="CTMWDLY"/>
<dbReference type="InParanoid" id="E3MC81"/>
<organism evidence="8">
    <name type="scientific">Caenorhabditis remanei</name>
    <name type="common">Caenorhabditis vulgaris</name>
    <dbReference type="NCBI Taxonomy" id="31234"/>
    <lineage>
        <taxon>Eukaryota</taxon>
        <taxon>Metazoa</taxon>
        <taxon>Ecdysozoa</taxon>
        <taxon>Nematoda</taxon>
        <taxon>Chromadorea</taxon>
        <taxon>Rhabditida</taxon>
        <taxon>Rhabditina</taxon>
        <taxon>Rhabditomorpha</taxon>
        <taxon>Rhabditoidea</taxon>
        <taxon>Rhabditidae</taxon>
        <taxon>Peloderinae</taxon>
        <taxon>Caenorhabditis</taxon>
    </lineage>
</organism>
<feature type="domain" description="Rab-GAP TBC" evidence="5">
    <location>
        <begin position="65"/>
        <end position="225"/>
    </location>
</feature>
<dbReference type="Gene3D" id="3.40.250.10">
    <property type="entry name" value="Rhodanese-like domain"/>
    <property type="match status" value="1"/>
</dbReference>
<protein>
    <recommendedName>
        <fullName evidence="2">TBC1 domain family member 23</fullName>
    </recommendedName>
</protein>
<dbReference type="InterPro" id="IPR039755">
    <property type="entry name" value="TBC1D23"/>
</dbReference>
<accession>E3MC81</accession>
<dbReference type="PANTHER" id="PTHR13297">
    <property type="entry name" value="TBC1 DOMAIN FAMILY MEMBER 23-RELATED"/>
    <property type="match status" value="1"/>
</dbReference>
<dbReference type="InterPro" id="IPR045799">
    <property type="entry name" value="TBC1D23_C"/>
</dbReference>
<dbReference type="Proteomes" id="UP000008281">
    <property type="component" value="Unassembled WGS sequence"/>
</dbReference>
<dbReference type="SUPFAM" id="SSF52821">
    <property type="entry name" value="Rhodanese/Cell cycle control phosphatase"/>
    <property type="match status" value="1"/>
</dbReference>
<reference evidence="7" key="1">
    <citation type="submission" date="2007-07" db="EMBL/GenBank/DDBJ databases">
        <title>PCAP assembly of the Caenorhabditis remanei genome.</title>
        <authorList>
            <consortium name="The Caenorhabditis remanei Sequencing Consortium"/>
            <person name="Wilson R.K."/>
        </authorList>
    </citation>
    <scope>NUCLEOTIDE SEQUENCE [LARGE SCALE GENOMIC DNA]</scope>
    <source>
        <strain evidence="7">PB4641</strain>
    </source>
</reference>
<dbReference type="InterPro" id="IPR000195">
    <property type="entry name" value="Rab-GAP-TBC_dom"/>
</dbReference>
<dbReference type="AlphaFoldDB" id="E3MC81"/>
<dbReference type="InterPro" id="IPR035969">
    <property type="entry name" value="Rab-GAP_TBC_sf"/>
</dbReference>
<dbReference type="InterPro" id="IPR036873">
    <property type="entry name" value="Rhodanese-like_dom_sf"/>
</dbReference>
<dbReference type="Pfam" id="PF19430">
    <property type="entry name" value="TBC1D23_C"/>
    <property type="match status" value="1"/>
</dbReference>
<gene>
    <name evidence="7" type="ORF">CRE_15325</name>
</gene>
<dbReference type="Pfam" id="PF00566">
    <property type="entry name" value="RabGAP-TBC"/>
    <property type="match status" value="1"/>
</dbReference>
<dbReference type="GO" id="GO:0005802">
    <property type="term" value="C:trans-Golgi network"/>
    <property type="evidence" value="ECO:0007669"/>
    <property type="project" value="TreeGrafter"/>
</dbReference>